<sequence>MNAADERLTAPIPPACRGCQHREHWIVVGIERNRCLTGHPLHSNCGWHRPATPSIDTATTREHE</sequence>
<reference evidence="1" key="1">
    <citation type="submission" date="2019-12" db="EMBL/GenBank/DDBJ databases">
        <title>Comparative genomics gives insights into the taxonomy of the Azoarcus-Aromatoleum group and reveals separate origins of nif in the plant-associated Azoarcus and non-plant-associated Aromatoleum sub-groups.</title>
        <authorList>
            <person name="Lafos M."/>
            <person name="Maluk M."/>
            <person name="Batista M."/>
            <person name="Junghare M."/>
            <person name="Carmona M."/>
            <person name="Faoro H."/>
            <person name="Cruz L.M."/>
            <person name="Battistoni F."/>
            <person name="De Souza E."/>
            <person name="Pedrosa F."/>
            <person name="Chen W.-M."/>
            <person name="Poole P.S."/>
            <person name="Dixon R.A."/>
            <person name="James E.K."/>
        </authorList>
    </citation>
    <scope>NUCLEOTIDE SEQUENCE</scope>
    <source>
        <strain evidence="1">LuFRes1</strain>
    </source>
</reference>
<dbReference type="Proteomes" id="UP000615989">
    <property type="component" value="Unassembled WGS sequence"/>
</dbReference>
<accession>A0ABX1PPU8</accession>
<organism evidence="1 2">
    <name type="scientific">Aromatoleum anaerobium</name>
    <dbReference type="NCBI Taxonomy" id="182180"/>
    <lineage>
        <taxon>Bacteria</taxon>
        <taxon>Pseudomonadati</taxon>
        <taxon>Pseudomonadota</taxon>
        <taxon>Betaproteobacteria</taxon>
        <taxon>Rhodocyclales</taxon>
        <taxon>Rhodocyclaceae</taxon>
        <taxon>Aromatoleum</taxon>
    </lineage>
</organism>
<evidence type="ECO:0000313" key="2">
    <source>
        <dbReference type="Proteomes" id="UP000615989"/>
    </source>
</evidence>
<proteinExistence type="predicted"/>
<dbReference type="RefSeq" id="WP_169119943.1">
    <property type="nucleotide sequence ID" value="NZ_WTVG02000039.1"/>
</dbReference>
<dbReference type="EMBL" id="WTVG01000080">
    <property type="protein sequence ID" value="NMG26625.1"/>
    <property type="molecule type" value="Genomic_DNA"/>
</dbReference>
<gene>
    <name evidence="1" type="ORF">GO606_18300</name>
</gene>
<keyword evidence="2" id="KW-1185">Reference proteome</keyword>
<evidence type="ECO:0000313" key="1">
    <source>
        <dbReference type="EMBL" id="NMG26625.1"/>
    </source>
</evidence>
<comment type="caution">
    <text evidence="1">The sequence shown here is derived from an EMBL/GenBank/DDBJ whole genome shotgun (WGS) entry which is preliminary data.</text>
</comment>
<protein>
    <submittedName>
        <fullName evidence="1">Uncharacterized protein</fullName>
    </submittedName>
</protein>
<name>A0ABX1PPU8_9RHOO</name>